<protein>
    <submittedName>
        <fullName evidence="1">Transposase</fullName>
    </submittedName>
</protein>
<dbReference type="Gene3D" id="1.10.10.10">
    <property type="entry name" value="Winged helix-like DNA-binding domain superfamily/Winged helix DNA-binding domain"/>
    <property type="match status" value="1"/>
</dbReference>
<sequence>MARISSYTPEFREEAVRLVRESNRPIAHVARELDVNAETLRNWVRRSERDDQPAGAELSATERARLRELERLNRQQAAEIEFLKKAAAYFAKDRR</sequence>
<dbReference type="GO" id="GO:0006313">
    <property type="term" value="P:DNA transposition"/>
    <property type="evidence" value="ECO:0007669"/>
    <property type="project" value="InterPro"/>
</dbReference>
<dbReference type="GO" id="GO:0004803">
    <property type="term" value="F:transposase activity"/>
    <property type="evidence" value="ECO:0007669"/>
    <property type="project" value="InterPro"/>
</dbReference>
<comment type="caution">
    <text evidence="1">The sequence shown here is derived from an EMBL/GenBank/DDBJ whole genome shotgun (WGS) entry which is preliminary data.</text>
</comment>
<evidence type="ECO:0000313" key="2">
    <source>
        <dbReference type="Proteomes" id="UP000614996"/>
    </source>
</evidence>
<proteinExistence type="predicted"/>
<accession>A0A8J4ACP8</accession>
<name>A0A8J4ACP8_9ACTN</name>
<keyword evidence="2" id="KW-1185">Reference proteome</keyword>
<organism evidence="1 2">
    <name type="scientific">Actinocatenispora comari</name>
    <dbReference type="NCBI Taxonomy" id="2807577"/>
    <lineage>
        <taxon>Bacteria</taxon>
        <taxon>Bacillati</taxon>
        <taxon>Actinomycetota</taxon>
        <taxon>Actinomycetes</taxon>
        <taxon>Micromonosporales</taxon>
        <taxon>Micromonosporaceae</taxon>
        <taxon>Actinocatenispora</taxon>
    </lineage>
</organism>
<dbReference type="Proteomes" id="UP000614996">
    <property type="component" value="Unassembled WGS sequence"/>
</dbReference>
<evidence type="ECO:0000313" key="1">
    <source>
        <dbReference type="EMBL" id="GIL29171.1"/>
    </source>
</evidence>
<gene>
    <name evidence="1" type="ORF">NUM_44250</name>
</gene>
<dbReference type="InterPro" id="IPR009057">
    <property type="entry name" value="Homeodomain-like_sf"/>
</dbReference>
<dbReference type="InterPro" id="IPR036388">
    <property type="entry name" value="WH-like_DNA-bd_sf"/>
</dbReference>
<dbReference type="AlphaFoldDB" id="A0A8J4ACP8"/>
<dbReference type="Pfam" id="PF01527">
    <property type="entry name" value="HTH_Tnp_1"/>
    <property type="match status" value="1"/>
</dbReference>
<dbReference type="SUPFAM" id="SSF46689">
    <property type="entry name" value="Homeodomain-like"/>
    <property type="match status" value="1"/>
</dbReference>
<dbReference type="EMBL" id="BOPO01000084">
    <property type="protein sequence ID" value="GIL29171.1"/>
    <property type="molecule type" value="Genomic_DNA"/>
</dbReference>
<reference evidence="2" key="1">
    <citation type="journal article" date="2021" name="Int. J. Syst. Evol. Microbiol.">
        <title>Actinocatenispora comari sp. nov., an endophytic actinomycete isolated from aerial parts of Comarum salesowianum.</title>
        <authorList>
            <person name="Oyunbileg N."/>
            <person name="Iizaka Y."/>
            <person name="Hamada M."/>
            <person name="Davaapurev B.O."/>
            <person name="Fukumoto A."/>
            <person name="Tsetseg B."/>
            <person name="Kato F."/>
            <person name="Tamura T."/>
            <person name="Batkhuu J."/>
            <person name="Anzai Y."/>
        </authorList>
    </citation>
    <scope>NUCLEOTIDE SEQUENCE [LARGE SCALE GENOMIC DNA]</scope>
    <source>
        <strain evidence="2">NUM-2625</strain>
    </source>
</reference>
<dbReference type="GO" id="GO:0003677">
    <property type="term" value="F:DNA binding"/>
    <property type="evidence" value="ECO:0007669"/>
    <property type="project" value="InterPro"/>
</dbReference>
<dbReference type="InterPro" id="IPR002514">
    <property type="entry name" value="Transposase_8"/>
</dbReference>